<evidence type="ECO:0000313" key="3">
    <source>
        <dbReference type="WBParaSite" id="nRc.2.0.1.t32452-RA"/>
    </source>
</evidence>
<organism evidence="2 3">
    <name type="scientific">Romanomermis culicivorax</name>
    <name type="common">Nematode worm</name>
    <dbReference type="NCBI Taxonomy" id="13658"/>
    <lineage>
        <taxon>Eukaryota</taxon>
        <taxon>Metazoa</taxon>
        <taxon>Ecdysozoa</taxon>
        <taxon>Nematoda</taxon>
        <taxon>Enoplea</taxon>
        <taxon>Dorylaimia</taxon>
        <taxon>Mermithida</taxon>
        <taxon>Mermithoidea</taxon>
        <taxon>Mermithidae</taxon>
        <taxon>Romanomermis</taxon>
    </lineage>
</organism>
<name>A0A915K0Y3_ROMCU</name>
<protein>
    <submittedName>
        <fullName evidence="3">Uncharacterized protein</fullName>
    </submittedName>
</protein>
<evidence type="ECO:0000313" key="2">
    <source>
        <dbReference type="Proteomes" id="UP000887565"/>
    </source>
</evidence>
<reference evidence="3" key="1">
    <citation type="submission" date="2022-11" db="UniProtKB">
        <authorList>
            <consortium name="WormBaseParasite"/>
        </authorList>
    </citation>
    <scope>IDENTIFICATION</scope>
</reference>
<feature type="compositionally biased region" description="Basic residues" evidence="1">
    <location>
        <begin position="203"/>
        <end position="222"/>
    </location>
</feature>
<proteinExistence type="predicted"/>
<dbReference type="AlphaFoldDB" id="A0A915K0Y3"/>
<dbReference type="Proteomes" id="UP000887565">
    <property type="component" value="Unplaced"/>
</dbReference>
<feature type="region of interest" description="Disordered" evidence="1">
    <location>
        <begin position="203"/>
        <end position="223"/>
    </location>
</feature>
<dbReference type="WBParaSite" id="nRc.2.0.1.t32452-RA">
    <property type="protein sequence ID" value="nRc.2.0.1.t32452-RA"/>
    <property type="gene ID" value="nRc.2.0.1.g32452"/>
</dbReference>
<accession>A0A915K0Y3</accession>
<keyword evidence="2" id="KW-1185">Reference proteome</keyword>
<sequence>MAKLPLSIDVSAPPTLTATANVTVTTMQINKFLKLMPDTTVRMEESTPVQPTAMEAETNTATMDPTLTNIPKETTAYQSTTMDVTPLEPATLAAPPAPAVDPCIHLTTLSVLPGPPIIATIAAARSDCYEHSTKGKQNQQEEVEYRKAHKSMRWTNCTPNEHCRPVLRVPSVVRRPVNAQPVAVNSVQNRKLMKQPVKPALKLARRRSGKSRPQRPQHRPNKHCLPVNQKAIVHVTSLITVMIAIEKKPSWPLKDVTIDYISPLQWDAEVQRCLEALKNPPKPVFKVPLPPAPLIDVEQATSSTASLPLPTTSLPPMAPPSTPATTVATITSLLPMASMPAQSTTPTQPSLVITTHPVLRAALGASAALHFEPRLPSEATTLPNYVHFWTMDPPHSITLATPRFRPRPPWSLSHNGCSHSCHQRFAGPLSIFLKPFWYQLLQTSSTRVARYSGAHFMMGCWPLG</sequence>
<evidence type="ECO:0000256" key="1">
    <source>
        <dbReference type="SAM" id="MobiDB-lite"/>
    </source>
</evidence>